<name>A0A437A5M8_ARTFL</name>
<dbReference type="SMART" id="SM01117">
    <property type="entry name" value="Cyt-b5"/>
    <property type="match status" value="1"/>
</dbReference>
<feature type="region of interest" description="Disordered" evidence="7">
    <location>
        <begin position="1"/>
        <end position="21"/>
    </location>
</feature>
<gene>
    <name evidence="9" type="ORF">DFL_004629</name>
</gene>
<keyword evidence="10" id="KW-1185">Reference proteome</keyword>
<evidence type="ECO:0000256" key="6">
    <source>
        <dbReference type="ARBA" id="ARBA00038357"/>
    </source>
</evidence>
<organism evidence="9 10">
    <name type="scientific">Arthrobotrys flagrans</name>
    <name type="common">Nematode-trapping fungus</name>
    <name type="synonym">Trichothecium flagrans</name>
    <dbReference type="NCBI Taxonomy" id="97331"/>
    <lineage>
        <taxon>Eukaryota</taxon>
        <taxon>Fungi</taxon>
        <taxon>Dikarya</taxon>
        <taxon>Ascomycota</taxon>
        <taxon>Pezizomycotina</taxon>
        <taxon>Orbiliomycetes</taxon>
        <taxon>Orbiliales</taxon>
        <taxon>Orbiliaceae</taxon>
        <taxon>Arthrobotrys</taxon>
    </lineage>
</organism>
<dbReference type="InterPro" id="IPR036400">
    <property type="entry name" value="Cyt_B5-like_heme/steroid_sf"/>
</dbReference>
<evidence type="ECO:0000256" key="3">
    <source>
        <dbReference type="ARBA" id="ARBA00022723"/>
    </source>
</evidence>
<protein>
    <recommendedName>
        <fullName evidence="8">Cytochrome b5 heme-binding domain-containing protein</fullName>
    </recommendedName>
</protein>
<dbReference type="GO" id="GO:0020037">
    <property type="term" value="F:heme binding"/>
    <property type="evidence" value="ECO:0007669"/>
    <property type="project" value="UniProtKB-ARBA"/>
</dbReference>
<dbReference type="FunFam" id="3.10.120.10:FF:000003">
    <property type="entry name" value="membrane-associated progesterone receptor component 1"/>
    <property type="match status" value="1"/>
</dbReference>
<dbReference type="GO" id="GO:0005783">
    <property type="term" value="C:endoplasmic reticulum"/>
    <property type="evidence" value="ECO:0007669"/>
    <property type="project" value="UniProtKB-SubCell"/>
</dbReference>
<dbReference type="STRING" id="97331.A0A437A5M8"/>
<dbReference type="PANTHER" id="PTHR10281:SF72">
    <property type="entry name" value="NEUDESIN"/>
    <property type="match status" value="1"/>
</dbReference>
<proteinExistence type="inferred from homology"/>
<comment type="caution">
    <text evidence="9">The sequence shown here is derived from an EMBL/GenBank/DDBJ whole genome shotgun (WGS) entry which is preliminary data.</text>
</comment>
<keyword evidence="3" id="KW-0479">Metal-binding</keyword>
<evidence type="ECO:0000256" key="1">
    <source>
        <dbReference type="ARBA" id="ARBA00004240"/>
    </source>
</evidence>
<dbReference type="Proteomes" id="UP000283090">
    <property type="component" value="Unassembled WGS sequence"/>
</dbReference>
<dbReference type="GO" id="GO:0016020">
    <property type="term" value="C:membrane"/>
    <property type="evidence" value="ECO:0007669"/>
    <property type="project" value="TreeGrafter"/>
</dbReference>
<evidence type="ECO:0000256" key="4">
    <source>
        <dbReference type="ARBA" id="ARBA00022824"/>
    </source>
</evidence>
<feature type="domain" description="Cytochrome b5 heme-binding" evidence="8">
    <location>
        <begin position="86"/>
        <end position="187"/>
    </location>
</feature>
<dbReference type="Pfam" id="PF00173">
    <property type="entry name" value="Cyt-b5"/>
    <property type="match status" value="1"/>
</dbReference>
<dbReference type="OrthoDB" id="547796at2759"/>
<dbReference type="GeneID" id="93586940"/>
<dbReference type="GO" id="GO:0046872">
    <property type="term" value="F:metal ion binding"/>
    <property type="evidence" value="ECO:0007669"/>
    <property type="project" value="UniProtKB-KW"/>
</dbReference>
<evidence type="ECO:0000259" key="8">
    <source>
        <dbReference type="SMART" id="SM01117"/>
    </source>
</evidence>
<dbReference type="PANTHER" id="PTHR10281">
    <property type="entry name" value="MEMBRANE-ASSOCIATED PROGESTERONE RECEPTOR COMPONENT-RELATED"/>
    <property type="match status" value="1"/>
</dbReference>
<evidence type="ECO:0000256" key="7">
    <source>
        <dbReference type="SAM" id="MobiDB-lite"/>
    </source>
</evidence>
<dbReference type="VEuPathDB" id="FungiDB:DFL_004629"/>
<dbReference type="InterPro" id="IPR001199">
    <property type="entry name" value="Cyt_B5-like_heme/steroid-bd"/>
</dbReference>
<reference evidence="9 10" key="1">
    <citation type="submission" date="2019-01" db="EMBL/GenBank/DDBJ databases">
        <title>Intercellular communication is required for trap formation in the nematode-trapping fungus Duddingtonia flagrans.</title>
        <authorList>
            <person name="Youssar L."/>
            <person name="Wernet V."/>
            <person name="Hensel N."/>
            <person name="Hildebrandt H.-G."/>
            <person name="Fischer R."/>
        </authorList>
    </citation>
    <scope>NUCLEOTIDE SEQUENCE [LARGE SCALE GENOMIC DNA]</scope>
    <source>
        <strain evidence="9 10">CBS H-5679</strain>
    </source>
</reference>
<dbReference type="EMBL" id="SAEB01000006">
    <property type="protein sequence ID" value="RVD86347.1"/>
    <property type="molecule type" value="Genomic_DNA"/>
</dbReference>
<sequence length="199" mass="21856">MQRTVPLAEPHTAQRLSPGSDPVRPIIVETTKIMEAQPPAITEAVPLVTPLNLILFSLAAYLIYMRFKPSPIPTVAAPEPIVYTTYTPRTLVKYNGTDDPRIFLAMKGKVFDVSSKPMFYGPGAAYSLFAGRDASRGLAKGALDQSLLTPLDQKLDTLEDLTADERETLQGWFDQFVGKYLVVGELVNEGEEGGVKEKQ</sequence>
<comment type="subcellular location">
    <subcellularLocation>
        <location evidence="1">Endoplasmic reticulum</location>
    </subcellularLocation>
</comment>
<evidence type="ECO:0000256" key="2">
    <source>
        <dbReference type="ARBA" id="ARBA00022617"/>
    </source>
</evidence>
<evidence type="ECO:0000313" key="10">
    <source>
        <dbReference type="Proteomes" id="UP000283090"/>
    </source>
</evidence>
<dbReference type="AlphaFoldDB" id="A0A437A5M8"/>
<evidence type="ECO:0000256" key="5">
    <source>
        <dbReference type="ARBA" id="ARBA00023004"/>
    </source>
</evidence>
<accession>A0A437A5M8</accession>
<keyword evidence="4" id="KW-0256">Endoplasmic reticulum</keyword>
<keyword evidence="2" id="KW-0349">Heme</keyword>
<dbReference type="RefSeq" id="XP_067491891.1">
    <property type="nucleotide sequence ID" value="XM_067633754.1"/>
</dbReference>
<comment type="similarity">
    <text evidence="6">Belongs to the cytochrome b5 family. MAPR subfamily.</text>
</comment>
<dbReference type="InterPro" id="IPR050577">
    <property type="entry name" value="MAPR/NEUFC/NENF-like"/>
</dbReference>
<dbReference type="SUPFAM" id="SSF55856">
    <property type="entry name" value="Cytochrome b5-like heme/steroid binding domain"/>
    <property type="match status" value="1"/>
</dbReference>
<keyword evidence="5" id="KW-0408">Iron</keyword>
<dbReference type="Gene3D" id="3.10.120.10">
    <property type="entry name" value="Cytochrome b5-like heme/steroid binding domain"/>
    <property type="match status" value="1"/>
</dbReference>
<evidence type="ECO:0000313" key="9">
    <source>
        <dbReference type="EMBL" id="RVD86347.1"/>
    </source>
</evidence>